<protein>
    <recommendedName>
        <fullName evidence="7 17">Phosphoenolpyruvate-protein phosphotransferase</fullName>
        <ecNumber evidence="6 17">2.7.3.9</ecNumber>
    </recommendedName>
    <alternativeName>
        <fullName evidence="16 17">Phosphotransferase system, enzyme I</fullName>
    </alternativeName>
</protein>
<comment type="caution">
    <text evidence="24">The sequence shown here is derived from an EMBL/GenBank/DDBJ whole genome shotgun (WGS) entry which is preliminary data.</text>
</comment>
<feature type="binding site" evidence="19">
    <location>
        <position position="447"/>
    </location>
    <ligand>
        <name>phosphoenolpyruvate</name>
        <dbReference type="ChEBI" id="CHEBI:58702"/>
    </ligand>
</feature>
<evidence type="ECO:0000256" key="20">
    <source>
        <dbReference type="PIRSR" id="PIRSR000732-3"/>
    </source>
</evidence>
<dbReference type="GO" id="GO:0046872">
    <property type="term" value="F:metal ion binding"/>
    <property type="evidence" value="ECO:0007669"/>
    <property type="project" value="UniProtKB-KW"/>
</dbReference>
<comment type="similarity">
    <text evidence="5 17">Belongs to the PEP-utilizing enzyme family.</text>
</comment>
<evidence type="ECO:0000259" key="23">
    <source>
        <dbReference type="Pfam" id="PF05524"/>
    </source>
</evidence>
<dbReference type="Pfam" id="PF05524">
    <property type="entry name" value="PEP-utilisers_N"/>
    <property type="match status" value="1"/>
</dbReference>
<dbReference type="InterPro" id="IPR000121">
    <property type="entry name" value="PEP_util_C"/>
</dbReference>
<dbReference type="InterPro" id="IPR018274">
    <property type="entry name" value="PEP_util_AS"/>
</dbReference>
<dbReference type="EMBL" id="SAUN01000001">
    <property type="protein sequence ID" value="RVX47491.1"/>
    <property type="molecule type" value="Genomic_DNA"/>
</dbReference>
<keyword evidence="15 17" id="KW-0460">Magnesium</keyword>
<feature type="binding site" evidence="19">
    <location>
        <position position="287"/>
    </location>
    <ligand>
        <name>phosphoenolpyruvate</name>
        <dbReference type="ChEBI" id="CHEBI:58702"/>
    </ligand>
</feature>
<accession>A0A438MPV6</accession>
<feature type="binding site" evidence="20">
    <location>
        <position position="437"/>
    </location>
    <ligand>
        <name>Mg(2+)</name>
        <dbReference type="ChEBI" id="CHEBI:18420"/>
    </ligand>
</feature>
<dbReference type="InterPro" id="IPR036618">
    <property type="entry name" value="PtsI_HPr-bd_sf"/>
</dbReference>
<organism evidence="24 25">
    <name type="scientific">Nonomuraea polychroma</name>
    <dbReference type="NCBI Taxonomy" id="46176"/>
    <lineage>
        <taxon>Bacteria</taxon>
        <taxon>Bacillati</taxon>
        <taxon>Actinomycetota</taxon>
        <taxon>Actinomycetes</taxon>
        <taxon>Streptosporangiales</taxon>
        <taxon>Streptosporangiaceae</taxon>
        <taxon>Nonomuraea</taxon>
    </lineage>
</organism>
<keyword evidence="12 17" id="KW-0598">Phosphotransferase system</keyword>
<evidence type="ECO:0000259" key="22">
    <source>
        <dbReference type="Pfam" id="PF02896"/>
    </source>
</evidence>
<dbReference type="InterPro" id="IPR015813">
    <property type="entry name" value="Pyrv/PenolPyrv_kinase-like_dom"/>
</dbReference>
<dbReference type="Gene3D" id="1.10.274.10">
    <property type="entry name" value="PtsI, HPr-binding domain"/>
    <property type="match status" value="1"/>
</dbReference>
<dbReference type="InterPro" id="IPR008731">
    <property type="entry name" value="PTS_EIN"/>
</dbReference>
<dbReference type="SUPFAM" id="SSF52009">
    <property type="entry name" value="Phosphohistidine domain"/>
    <property type="match status" value="1"/>
</dbReference>
<dbReference type="InterPro" id="IPR040442">
    <property type="entry name" value="Pyrv_kinase-like_dom_sf"/>
</dbReference>
<dbReference type="Gene3D" id="3.50.30.10">
    <property type="entry name" value="Phosphohistidine domain"/>
    <property type="match status" value="1"/>
</dbReference>
<evidence type="ECO:0000259" key="21">
    <source>
        <dbReference type="Pfam" id="PF00391"/>
    </source>
</evidence>
<keyword evidence="8 17" id="KW-0813">Transport</keyword>
<feature type="domain" description="PEP-utilising enzyme mobile" evidence="21">
    <location>
        <begin position="150"/>
        <end position="220"/>
    </location>
</feature>
<proteinExistence type="inferred from homology"/>
<evidence type="ECO:0000256" key="15">
    <source>
        <dbReference type="ARBA" id="ARBA00022842"/>
    </source>
</evidence>
<dbReference type="GO" id="GO:0016301">
    <property type="term" value="F:kinase activity"/>
    <property type="evidence" value="ECO:0007669"/>
    <property type="project" value="UniProtKB-KW"/>
</dbReference>
<evidence type="ECO:0000256" key="4">
    <source>
        <dbReference type="ARBA" id="ARBA00004496"/>
    </source>
</evidence>
<comment type="cofactor">
    <cofactor evidence="2 17 20">
        <name>Mg(2+)</name>
        <dbReference type="ChEBI" id="CHEBI:18420"/>
    </cofactor>
</comment>
<feature type="active site" description="Proton donor" evidence="18">
    <location>
        <position position="484"/>
    </location>
</feature>
<dbReference type="Pfam" id="PF00391">
    <property type="entry name" value="PEP-utilizers"/>
    <property type="match status" value="1"/>
</dbReference>
<feature type="domain" description="PEP-utilising enzyme C-terminal" evidence="22">
    <location>
        <begin position="249"/>
        <end position="521"/>
    </location>
</feature>
<dbReference type="AlphaFoldDB" id="A0A438MPV6"/>
<evidence type="ECO:0000313" key="25">
    <source>
        <dbReference type="Proteomes" id="UP000284824"/>
    </source>
</evidence>
<evidence type="ECO:0000313" key="24">
    <source>
        <dbReference type="EMBL" id="RVX47491.1"/>
    </source>
</evidence>
<dbReference type="Pfam" id="PF02896">
    <property type="entry name" value="PEP-utilizers_C"/>
    <property type="match status" value="1"/>
</dbReference>
<dbReference type="PRINTS" id="PR01736">
    <property type="entry name" value="PHPHTRNFRASE"/>
</dbReference>
<keyword evidence="9 17" id="KW-0963">Cytoplasm</keyword>
<feature type="binding site" evidence="19">
    <location>
        <begin position="436"/>
        <end position="437"/>
    </location>
    <ligand>
        <name>phosphoenolpyruvate</name>
        <dbReference type="ChEBI" id="CHEBI:58702"/>
    </ligand>
</feature>
<evidence type="ECO:0000256" key="2">
    <source>
        <dbReference type="ARBA" id="ARBA00001946"/>
    </source>
</evidence>
<dbReference type="NCBIfam" id="TIGR01417">
    <property type="entry name" value="PTS_I_fam"/>
    <property type="match status" value="1"/>
</dbReference>
<keyword evidence="24" id="KW-0670">Pyruvate</keyword>
<dbReference type="SUPFAM" id="SSF51621">
    <property type="entry name" value="Phosphoenolpyruvate/pyruvate domain"/>
    <property type="match status" value="1"/>
</dbReference>
<gene>
    <name evidence="24" type="ORF">EDD27_10427</name>
</gene>
<reference evidence="24 25" key="1">
    <citation type="submission" date="2019-01" db="EMBL/GenBank/DDBJ databases">
        <title>Sequencing the genomes of 1000 actinobacteria strains.</title>
        <authorList>
            <person name="Klenk H.-P."/>
        </authorList>
    </citation>
    <scope>NUCLEOTIDE SEQUENCE [LARGE SCALE GENOMIC DNA]</scope>
    <source>
        <strain evidence="24 25">DSM 43925</strain>
    </source>
</reference>
<evidence type="ECO:0000256" key="6">
    <source>
        <dbReference type="ARBA" id="ARBA00012232"/>
    </source>
</evidence>
<dbReference type="SUPFAM" id="SSF47831">
    <property type="entry name" value="Enzyme I of the PEP:sugar phosphotransferase system HPr-binding (sub)domain"/>
    <property type="match status" value="1"/>
</dbReference>
<sequence>MNLRGVGVSPGIGHGPAYVMTVSVPEPPEGATYTGEADQEKERAMAALRQVAGELESRGNQAGGEAAEILKAQALMAEDPGLVVKMRTLIDRGLAAPRAVFEAFTKYRDVLAGSGGYLGERAADLNDIRDRVIAVLYGQAMPGLRGAPAEPYVLVARDLAPADTALLAKGQIAAFVTEEGGPTSHTAILARAMGVPAVVACRGATGIPNGVRVMADGTSGGVRVEPDESAVADAVSAARARQAALSSATGPGRTVDGHRVPLLANVGGPSELEAAVAAGAEGIGLYRTEFLFLDRAEPPSLEEQVRAYRAAVEAFPGGKVIVRTLDGGADKPLAFLPSSAAASAEPNPELGERGLRRLRRFPEVMDAQLSALAAVASEDLMVMAPMVATGEEAGWFARACRARGLTGVGVMIEIPSAALRARDLLASVDFVSIGTNDLAQYAFAADRRLGAVSTLQDPWQPALLDLVAMTLSAASEAGKPCGICGESAADPAMACVLVGLGASTLSMGAGALAAVRAALAAHTLAQCRLAADAARARTTAAEARAAARAHLPGLDHLGL</sequence>
<dbReference type="InterPro" id="IPR036637">
    <property type="entry name" value="Phosphohistidine_dom_sf"/>
</dbReference>
<evidence type="ECO:0000256" key="18">
    <source>
        <dbReference type="PIRSR" id="PIRSR000732-1"/>
    </source>
</evidence>
<evidence type="ECO:0000256" key="12">
    <source>
        <dbReference type="ARBA" id="ARBA00022683"/>
    </source>
</evidence>
<evidence type="ECO:0000256" key="1">
    <source>
        <dbReference type="ARBA" id="ARBA00000683"/>
    </source>
</evidence>
<evidence type="ECO:0000256" key="14">
    <source>
        <dbReference type="ARBA" id="ARBA00022777"/>
    </source>
</evidence>
<dbReference type="PROSITE" id="PS00370">
    <property type="entry name" value="PEP_ENZYMES_PHOS_SITE"/>
    <property type="match status" value="1"/>
</dbReference>
<evidence type="ECO:0000256" key="3">
    <source>
        <dbReference type="ARBA" id="ARBA00002728"/>
    </source>
</evidence>
<keyword evidence="14 17" id="KW-0418">Kinase</keyword>
<feature type="active site" description="Tele-phosphohistidine intermediate" evidence="18">
    <location>
        <position position="185"/>
    </location>
</feature>
<evidence type="ECO:0000256" key="7">
    <source>
        <dbReference type="ARBA" id="ARBA00016544"/>
    </source>
</evidence>
<keyword evidence="25" id="KW-1185">Reference proteome</keyword>
<keyword evidence="13 17" id="KW-0479">Metal-binding</keyword>
<comment type="subcellular location">
    <subcellularLocation>
        <location evidence="4 17">Cytoplasm</location>
    </subcellularLocation>
</comment>
<evidence type="ECO:0000256" key="19">
    <source>
        <dbReference type="PIRSR" id="PIRSR000732-2"/>
    </source>
</evidence>
<dbReference type="GO" id="GO:0005737">
    <property type="term" value="C:cytoplasm"/>
    <property type="evidence" value="ECO:0007669"/>
    <property type="project" value="UniProtKB-SubCell"/>
</dbReference>
<keyword evidence="10 17" id="KW-0762">Sugar transport</keyword>
<dbReference type="PIRSF" id="PIRSF000732">
    <property type="entry name" value="PTS_enzyme_I"/>
    <property type="match status" value="1"/>
</dbReference>
<feature type="binding site" evidence="19">
    <location>
        <position position="323"/>
    </location>
    <ligand>
        <name>phosphoenolpyruvate</name>
        <dbReference type="ChEBI" id="CHEBI:58702"/>
    </ligand>
</feature>
<dbReference type="EC" id="2.7.3.9" evidence="6 17"/>
<dbReference type="InterPro" id="IPR006318">
    <property type="entry name" value="PTS_EI-like"/>
</dbReference>
<keyword evidence="11 17" id="KW-0808">Transferase</keyword>
<dbReference type="InterPro" id="IPR050499">
    <property type="entry name" value="PEP-utilizing_PTS_enzyme"/>
</dbReference>
<comment type="function">
    <text evidence="3 17">General (non sugar-specific) component of the phosphoenolpyruvate-dependent sugar phosphotransferase system (sugar PTS). This major carbohydrate active-transport system catalyzes the phosphorylation of incoming sugar substrates concomitantly with their translocation across the cell membrane. Enzyme I transfers the phosphoryl group from phosphoenolpyruvate (PEP) to the phosphoryl carrier protein (HPr).</text>
</comment>
<dbReference type="InterPro" id="IPR023151">
    <property type="entry name" value="PEP_util_CS"/>
</dbReference>
<evidence type="ECO:0000256" key="9">
    <source>
        <dbReference type="ARBA" id="ARBA00022490"/>
    </source>
</evidence>
<evidence type="ECO:0000256" key="16">
    <source>
        <dbReference type="ARBA" id="ARBA00033235"/>
    </source>
</evidence>
<dbReference type="InterPro" id="IPR008279">
    <property type="entry name" value="PEP-util_enz_mobile_dom"/>
</dbReference>
<feature type="binding site" evidence="20">
    <location>
        <position position="413"/>
    </location>
    <ligand>
        <name>Mg(2+)</name>
        <dbReference type="ChEBI" id="CHEBI:18420"/>
    </ligand>
</feature>
<dbReference type="GO" id="GO:0008965">
    <property type="term" value="F:phosphoenolpyruvate-protein phosphotransferase activity"/>
    <property type="evidence" value="ECO:0007669"/>
    <property type="project" value="UniProtKB-EC"/>
</dbReference>
<name>A0A438MPV6_9ACTN</name>
<evidence type="ECO:0000256" key="8">
    <source>
        <dbReference type="ARBA" id="ARBA00022448"/>
    </source>
</evidence>
<dbReference type="Proteomes" id="UP000284824">
    <property type="component" value="Unassembled WGS sequence"/>
</dbReference>
<evidence type="ECO:0000256" key="10">
    <source>
        <dbReference type="ARBA" id="ARBA00022597"/>
    </source>
</evidence>
<dbReference type="PROSITE" id="PS00742">
    <property type="entry name" value="PEP_ENZYMES_2"/>
    <property type="match status" value="1"/>
</dbReference>
<feature type="domain" description="Phosphotransferase system enzyme I N-terminal" evidence="23">
    <location>
        <begin position="4"/>
        <end position="121"/>
    </location>
</feature>
<evidence type="ECO:0000256" key="13">
    <source>
        <dbReference type="ARBA" id="ARBA00022723"/>
    </source>
</evidence>
<dbReference type="PANTHER" id="PTHR46244:SF3">
    <property type="entry name" value="PHOSPHOENOLPYRUVATE-PROTEIN PHOSPHOTRANSFERASE"/>
    <property type="match status" value="1"/>
</dbReference>
<dbReference type="GO" id="GO:0009401">
    <property type="term" value="P:phosphoenolpyruvate-dependent sugar phosphotransferase system"/>
    <property type="evidence" value="ECO:0007669"/>
    <property type="project" value="UniProtKB-KW"/>
</dbReference>
<evidence type="ECO:0000256" key="5">
    <source>
        <dbReference type="ARBA" id="ARBA00007837"/>
    </source>
</evidence>
<dbReference type="Gene3D" id="3.20.20.60">
    <property type="entry name" value="Phosphoenolpyruvate-binding domains"/>
    <property type="match status" value="1"/>
</dbReference>
<evidence type="ECO:0000256" key="11">
    <source>
        <dbReference type="ARBA" id="ARBA00022679"/>
    </source>
</evidence>
<dbReference type="PANTHER" id="PTHR46244">
    <property type="entry name" value="PHOSPHOENOLPYRUVATE-PROTEIN PHOSPHOTRANSFERASE"/>
    <property type="match status" value="1"/>
</dbReference>
<dbReference type="InterPro" id="IPR024692">
    <property type="entry name" value="PTS_EI"/>
</dbReference>
<comment type="catalytic activity">
    <reaction evidence="1 17">
        <text>L-histidyl-[protein] + phosphoenolpyruvate = N(pros)-phospho-L-histidyl-[protein] + pyruvate</text>
        <dbReference type="Rhea" id="RHEA:23880"/>
        <dbReference type="Rhea" id="RHEA-COMP:9745"/>
        <dbReference type="Rhea" id="RHEA-COMP:9746"/>
        <dbReference type="ChEBI" id="CHEBI:15361"/>
        <dbReference type="ChEBI" id="CHEBI:29979"/>
        <dbReference type="ChEBI" id="CHEBI:58702"/>
        <dbReference type="ChEBI" id="CHEBI:64837"/>
        <dbReference type="EC" id="2.7.3.9"/>
    </reaction>
</comment>
<evidence type="ECO:0000256" key="17">
    <source>
        <dbReference type="PIRNR" id="PIRNR000732"/>
    </source>
</evidence>